<organism evidence="1 2">
    <name type="scientific">Clostridium botulinum C/D str. DC5</name>
    <dbReference type="NCBI Taxonomy" id="1443128"/>
    <lineage>
        <taxon>Bacteria</taxon>
        <taxon>Bacillati</taxon>
        <taxon>Bacillota</taxon>
        <taxon>Clostridia</taxon>
        <taxon>Eubacteriales</taxon>
        <taxon>Clostridiaceae</taxon>
        <taxon>Clostridium</taxon>
    </lineage>
</organism>
<reference evidence="1 2" key="1">
    <citation type="submission" date="2014-01" db="EMBL/GenBank/DDBJ databases">
        <title>Plasmidome dynamics in the species complex Clostridium novyi sensu lato converts strains of independent lineages into distinctly different pathogens.</title>
        <authorList>
            <person name="Skarin H."/>
            <person name="Segerman B."/>
        </authorList>
    </citation>
    <scope>NUCLEOTIDE SEQUENCE [LARGE SCALE GENOMIC DNA]</scope>
    <source>
        <strain evidence="1 2">DC5</strain>
    </source>
</reference>
<proteinExistence type="predicted"/>
<dbReference type="Proteomes" id="UP000030014">
    <property type="component" value="Unassembled WGS sequence"/>
</dbReference>
<dbReference type="AlphaFoldDB" id="A0A0A0IFN1"/>
<comment type="caution">
    <text evidence="1">The sequence shown here is derived from an EMBL/GenBank/DDBJ whole genome shotgun (WGS) entry which is preliminary data.</text>
</comment>
<evidence type="ECO:0000313" key="1">
    <source>
        <dbReference type="EMBL" id="KGN00230.1"/>
    </source>
</evidence>
<dbReference type="RefSeq" id="WP_039257787.1">
    <property type="nucleotide sequence ID" value="NZ_JDRY01000023.1"/>
</dbReference>
<protein>
    <submittedName>
        <fullName evidence="1">Uncharacterized protein</fullName>
    </submittedName>
</protein>
<evidence type="ECO:0000313" key="2">
    <source>
        <dbReference type="Proteomes" id="UP000030014"/>
    </source>
</evidence>
<gene>
    <name evidence="1" type="ORF">Z955_04335</name>
</gene>
<dbReference type="EMBL" id="JDRY01000023">
    <property type="protein sequence ID" value="KGN00230.1"/>
    <property type="molecule type" value="Genomic_DNA"/>
</dbReference>
<name>A0A0A0IFN1_CLOBO</name>
<accession>A0A0A0IFN1</accession>
<sequence>MDLQSTHPKYHLSLVNIFNDINDNISSITLNVIDSSTNTPITNLTSINFRILNNANNNIPIDFTIQSESNTTGDYQLNFTTHLNNNSYLLILTSILISSIDSNEPTLIDTCNPLYINFAQKFDNNGQVKINYPISKPGTYKFSLSKLNNSNLNLTSNSIKFIDMPSAKNSSINPIISKPYLVQILDTKQDNIPVLVSLKDTDGKSIDNGNFEICLYNNIQ</sequence>